<evidence type="ECO:0000256" key="2">
    <source>
        <dbReference type="ARBA" id="ARBA00009063"/>
    </source>
</evidence>
<dbReference type="Gene3D" id="1.20.5.110">
    <property type="match status" value="1"/>
</dbReference>
<feature type="coiled-coil region" evidence="7">
    <location>
        <begin position="29"/>
        <end position="56"/>
    </location>
</feature>
<name>A0AAN5C0Q7_9BILA</name>
<dbReference type="EMBL" id="BTRK01000001">
    <property type="protein sequence ID" value="GMR32508.1"/>
    <property type="molecule type" value="Genomic_DNA"/>
</dbReference>
<evidence type="ECO:0000313" key="10">
    <source>
        <dbReference type="EMBL" id="GMR32508.1"/>
    </source>
</evidence>
<evidence type="ECO:0000313" key="11">
    <source>
        <dbReference type="Proteomes" id="UP001328107"/>
    </source>
</evidence>
<dbReference type="SUPFAM" id="SSF47661">
    <property type="entry name" value="t-snare proteins"/>
    <property type="match status" value="1"/>
</dbReference>
<dbReference type="GO" id="GO:0006886">
    <property type="term" value="P:intracellular protein transport"/>
    <property type="evidence" value="ECO:0007669"/>
    <property type="project" value="TreeGrafter"/>
</dbReference>
<dbReference type="SMART" id="SM00503">
    <property type="entry name" value="SynN"/>
    <property type="match status" value="1"/>
</dbReference>
<dbReference type="Pfam" id="PF05739">
    <property type="entry name" value="SNARE"/>
    <property type="match status" value="1"/>
</dbReference>
<keyword evidence="4" id="KW-0532">Neurotransmitter transport</keyword>
<dbReference type="Proteomes" id="UP001328107">
    <property type="component" value="Unassembled WGS sequence"/>
</dbReference>
<dbReference type="InterPro" id="IPR010989">
    <property type="entry name" value="SNARE"/>
</dbReference>
<evidence type="ECO:0000256" key="3">
    <source>
        <dbReference type="ARBA" id="ARBA00022692"/>
    </source>
</evidence>
<evidence type="ECO:0000256" key="6">
    <source>
        <dbReference type="ARBA" id="ARBA00023136"/>
    </source>
</evidence>
<dbReference type="PANTHER" id="PTHR19957:SF307">
    <property type="entry name" value="PROTEIN SSO1-RELATED"/>
    <property type="match status" value="1"/>
</dbReference>
<dbReference type="SMART" id="SM00397">
    <property type="entry name" value="t_SNARE"/>
    <property type="match status" value="1"/>
</dbReference>
<dbReference type="CDD" id="cd15848">
    <property type="entry name" value="SNARE_syntaxin1-like"/>
    <property type="match status" value="1"/>
</dbReference>
<dbReference type="GO" id="GO:0000149">
    <property type="term" value="F:SNARE binding"/>
    <property type="evidence" value="ECO:0007669"/>
    <property type="project" value="TreeGrafter"/>
</dbReference>
<dbReference type="GO" id="GO:0048278">
    <property type="term" value="P:vesicle docking"/>
    <property type="evidence" value="ECO:0007669"/>
    <property type="project" value="TreeGrafter"/>
</dbReference>
<sequence length="302" mass="35203">PSLTMVRDRMADFQSRVRDDFEEVELGRVDQFERRVEEALELVNNLSVDINNLKRKQQQILSLPIVEPRHKNELEIAIFGIREKTNQLRPRVQELEDEMNQQMRNNVSETQLRMRRNQIDLLRRKIQAILTSFNDSQIEYRERVSKRVKRSLQAAGEHMPDNEIDRMLESHSSQVFYREVSPLSIAGRLALEDATARHNELMELERSLALLQEMFEDMHNIVHSQGEMVNNIEKQVEETVIHTDQARTNIKQAVTYKQKATRKKIICILLIIALVLILVVVAIVLGVVLSGRKWRDPPAQTA</sequence>
<feature type="domain" description="T-SNARE coiled-coil homology" evidence="9">
    <location>
        <begin position="191"/>
        <end position="253"/>
    </location>
</feature>
<reference evidence="11" key="1">
    <citation type="submission" date="2022-10" db="EMBL/GenBank/DDBJ databases">
        <title>Genome assembly of Pristionchus species.</title>
        <authorList>
            <person name="Yoshida K."/>
            <person name="Sommer R.J."/>
        </authorList>
    </citation>
    <scope>NUCLEOTIDE SEQUENCE [LARGE SCALE GENOMIC DNA]</scope>
    <source>
        <strain evidence="11">RS5460</strain>
    </source>
</reference>
<evidence type="ECO:0000256" key="4">
    <source>
        <dbReference type="ARBA" id="ARBA00022775"/>
    </source>
</evidence>
<comment type="similarity">
    <text evidence="2">Belongs to the syntaxin family.</text>
</comment>
<dbReference type="InterPro" id="IPR006011">
    <property type="entry name" value="Syntaxin_N"/>
</dbReference>
<evidence type="ECO:0000259" key="9">
    <source>
        <dbReference type="PROSITE" id="PS50192"/>
    </source>
</evidence>
<dbReference type="InterPro" id="IPR000727">
    <property type="entry name" value="T_SNARE_dom"/>
</dbReference>
<dbReference type="Gene3D" id="1.20.58.70">
    <property type="match status" value="1"/>
</dbReference>
<dbReference type="GO" id="GO:0005484">
    <property type="term" value="F:SNAP receptor activity"/>
    <property type="evidence" value="ECO:0007669"/>
    <property type="project" value="TreeGrafter"/>
</dbReference>
<organism evidence="10 11">
    <name type="scientific">Pristionchus mayeri</name>
    <dbReference type="NCBI Taxonomy" id="1317129"/>
    <lineage>
        <taxon>Eukaryota</taxon>
        <taxon>Metazoa</taxon>
        <taxon>Ecdysozoa</taxon>
        <taxon>Nematoda</taxon>
        <taxon>Chromadorea</taxon>
        <taxon>Rhabditida</taxon>
        <taxon>Rhabditina</taxon>
        <taxon>Diplogasteromorpha</taxon>
        <taxon>Diplogasteroidea</taxon>
        <taxon>Neodiplogasteridae</taxon>
        <taxon>Pristionchus</taxon>
    </lineage>
</organism>
<comment type="caution">
    <text evidence="10">The sequence shown here is derived from an EMBL/GenBank/DDBJ whole genome shotgun (WGS) entry which is preliminary data.</text>
</comment>
<dbReference type="GO" id="GO:0006906">
    <property type="term" value="P:vesicle fusion"/>
    <property type="evidence" value="ECO:0007669"/>
    <property type="project" value="TreeGrafter"/>
</dbReference>
<gene>
    <name evidence="10" type="ORF">PMAYCL1PPCAC_02703</name>
</gene>
<keyword evidence="6 8" id="KW-0472">Membrane</keyword>
<dbReference type="Pfam" id="PF00804">
    <property type="entry name" value="Syntaxin"/>
    <property type="match status" value="1"/>
</dbReference>
<keyword evidence="3 8" id="KW-0812">Transmembrane</keyword>
<keyword evidence="4" id="KW-0813">Transport</keyword>
<accession>A0AAN5C0Q7</accession>
<dbReference type="InterPro" id="IPR045242">
    <property type="entry name" value="Syntaxin"/>
</dbReference>
<dbReference type="GO" id="GO:0012505">
    <property type="term" value="C:endomembrane system"/>
    <property type="evidence" value="ECO:0007669"/>
    <property type="project" value="TreeGrafter"/>
</dbReference>
<evidence type="ECO:0000256" key="8">
    <source>
        <dbReference type="SAM" id="Phobius"/>
    </source>
</evidence>
<feature type="transmembrane region" description="Helical" evidence="8">
    <location>
        <begin position="265"/>
        <end position="289"/>
    </location>
</feature>
<keyword evidence="5 8" id="KW-1133">Transmembrane helix</keyword>
<dbReference type="GO" id="GO:0005886">
    <property type="term" value="C:plasma membrane"/>
    <property type="evidence" value="ECO:0007669"/>
    <property type="project" value="TreeGrafter"/>
</dbReference>
<evidence type="ECO:0000256" key="5">
    <source>
        <dbReference type="ARBA" id="ARBA00022989"/>
    </source>
</evidence>
<proteinExistence type="inferred from homology"/>
<protein>
    <recommendedName>
        <fullName evidence="9">t-SNARE coiled-coil homology domain-containing protein</fullName>
    </recommendedName>
</protein>
<feature type="non-terminal residue" evidence="10">
    <location>
        <position position="1"/>
    </location>
</feature>
<dbReference type="GO" id="GO:0031201">
    <property type="term" value="C:SNARE complex"/>
    <property type="evidence" value="ECO:0007669"/>
    <property type="project" value="TreeGrafter"/>
</dbReference>
<dbReference type="GO" id="GO:0006887">
    <property type="term" value="P:exocytosis"/>
    <property type="evidence" value="ECO:0007669"/>
    <property type="project" value="TreeGrafter"/>
</dbReference>
<comment type="subcellular location">
    <subcellularLocation>
        <location evidence="1">Membrane</location>
        <topology evidence="1">Single-pass type IV membrane protein</topology>
    </subcellularLocation>
</comment>
<evidence type="ECO:0000256" key="7">
    <source>
        <dbReference type="SAM" id="Coils"/>
    </source>
</evidence>
<evidence type="ECO:0000256" key="1">
    <source>
        <dbReference type="ARBA" id="ARBA00004211"/>
    </source>
</evidence>
<dbReference type="GO" id="GO:0006836">
    <property type="term" value="P:neurotransmitter transport"/>
    <property type="evidence" value="ECO:0007669"/>
    <property type="project" value="UniProtKB-KW"/>
</dbReference>
<dbReference type="AlphaFoldDB" id="A0AAN5C0Q7"/>
<keyword evidence="11" id="KW-1185">Reference proteome</keyword>
<dbReference type="PANTHER" id="PTHR19957">
    <property type="entry name" value="SYNTAXIN"/>
    <property type="match status" value="1"/>
</dbReference>
<dbReference type="PROSITE" id="PS50192">
    <property type="entry name" value="T_SNARE"/>
    <property type="match status" value="1"/>
</dbReference>
<keyword evidence="7" id="KW-0175">Coiled coil</keyword>